<reference evidence="1 2" key="1">
    <citation type="journal article" date="2018" name="Biotechnol. Adv.">
        <title>Improved genomic resources and new bioinformatic workflow for the carcinogenic parasite Clonorchis sinensis: Biotechnological implications.</title>
        <authorList>
            <person name="Wang D."/>
            <person name="Korhonen P.K."/>
            <person name="Gasser R.B."/>
            <person name="Young N.D."/>
        </authorList>
    </citation>
    <scope>NUCLEOTIDE SEQUENCE [LARGE SCALE GENOMIC DNA]</scope>
    <source>
        <strain evidence="1">Cs-k2</strain>
    </source>
</reference>
<reference evidence="1 2" key="2">
    <citation type="journal article" date="2021" name="Genomics">
        <title>High-quality reference genome for Clonorchis sinensis.</title>
        <authorList>
            <person name="Young N.D."/>
            <person name="Stroehlein A.J."/>
            <person name="Kinkar L."/>
            <person name="Wang T."/>
            <person name="Sohn W.M."/>
            <person name="Chang B.C.H."/>
            <person name="Kaur P."/>
            <person name="Weisz D."/>
            <person name="Dudchenko O."/>
            <person name="Aiden E.L."/>
            <person name="Korhonen P.K."/>
            <person name="Gasser R.B."/>
        </authorList>
    </citation>
    <scope>NUCLEOTIDE SEQUENCE [LARGE SCALE GENOMIC DNA]</scope>
    <source>
        <strain evidence="1">Cs-k2</strain>
    </source>
</reference>
<dbReference type="AlphaFoldDB" id="A0A419PD47"/>
<dbReference type="EMBL" id="NIRI02000042">
    <property type="protein sequence ID" value="KAG5452359.1"/>
    <property type="molecule type" value="Genomic_DNA"/>
</dbReference>
<dbReference type="InParanoid" id="A0A419PD47"/>
<dbReference type="Proteomes" id="UP000286415">
    <property type="component" value="Unassembled WGS sequence"/>
</dbReference>
<accession>A0A419PD47</accession>
<name>A0A419PD47_CLOSI</name>
<keyword evidence="2" id="KW-1185">Reference proteome</keyword>
<evidence type="ECO:0000313" key="1">
    <source>
        <dbReference type="EMBL" id="KAG5452359.1"/>
    </source>
</evidence>
<gene>
    <name evidence="1" type="ORF">CSKR_105215</name>
</gene>
<proteinExistence type="predicted"/>
<evidence type="ECO:0000313" key="2">
    <source>
        <dbReference type="Proteomes" id="UP000286415"/>
    </source>
</evidence>
<protein>
    <submittedName>
        <fullName evidence="1">Uncharacterized protein</fullName>
    </submittedName>
</protein>
<sequence>MPPKLPNKMATNTNLKLQTIRQGSETLICILFTKLNIHLLLERVSLNFPGYSLTVTQLQSNATKRLHKFRKRSHFSRDEKRIYEKTYYSHASSVVSTATLFSITFDKYTHLQINLVFARDSPETQLNLSFVTFSGN</sequence>
<comment type="caution">
    <text evidence="1">The sequence shown here is derived from an EMBL/GenBank/DDBJ whole genome shotgun (WGS) entry which is preliminary data.</text>
</comment>
<organism evidence="1 2">
    <name type="scientific">Clonorchis sinensis</name>
    <name type="common">Chinese liver fluke</name>
    <dbReference type="NCBI Taxonomy" id="79923"/>
    <lineage>
        <taxon>Eukaryota</taxon>
        <taxon>Metazoa</taxon>
        <taxon>Spiralia</taxon>
        <taxon>Lophotrochozoa</taxon>
        <taxon>Platyhelminthes</taxon>
        <taxon>Trematoda</taxon>
        <taxon>Digenea</taxon>
        <taxon>Opisthorchiida</taxon>
        <taxon>Opisthorchiata</taxon>
        <taxon>Opisthorchiidae</taxon>
        <taxon>Clonorchis</taxon>
    </lineage>
</organism>